<dbReference type="InterPro" id="IPR042565">
    <property type="entry name" value="T7SS_EssB_C"/>
</dbReference>
<reference evidence="4 5" key="1">
    <citation type="submission" date="2018-08" db="EMBL/GenBank/DDBJ databases">
        <title>Bacillus chawlae sp. nov., Bacillus glennii sp. nov., and Bacillus saganii sp. nov. Isolated from the Vehicle Assembly Building at Kennedy Space Center where the Viking Spacecraft were Assembled.</title>
        <authorList>
            <person name="Seuylemezian A."/>
            <person name="Vaishampayan P."/>
        </authorList>
    </citation>
    <scope>NUCLEOTIDE SEQUENCE [LARGE SCALE GENOMIC DNA]</scope>
    <source>
        <strain evidence="4 5">V44-8</strain>
    </source>
</reference>
<dbReference type="NCBIfam" id="TIGR03926">
    <property type="entry name" value="T7_EssB"/>
    <property type="match status" value="1"/>
</dbReference>
<dbReference type="Gene3D" id="1.10.510.10">
    <property type="entry name" value="Transferase(Phosphotransferase) domain 1"/>
    <property type="match status" value="1"/>
</dbReference>
<feature type="compositionally biased region" description="Basic and acidic residues" evidence="2">
    <location>
        <begin position="390"/>
        <end position="421"/>
    </location>
</feature>
<dbReference type="InterPro" id="IPR018778">
    <property type="entry name" value="T7SS_EssB"/>
</dbReference>
<feature type="region of interest" description="Disordered" evidence="2">
    <location>
        <begin position="390"/>
        <end position="479"/>
    </location>
</feature>
<evidence type="ECO:0000313" key="4">
    <source>
        <dbReference type="EMBL" id="RFU63103.1"/>
    </source>
</evidence>
<evidence type="ECO:0000256" key="3">
    <source>
        <dbReference type="SAM" id="Phobius"/>
    </source>
</evidence>
<feature type="transmembrane region" description="Helical" evidence="3">
    <location>
        <begin position="251"/>
        <end position="274"/>
    </location>
</feature>
<feature type="compositionally biased region" description="Basic and acidic residues" evidence="2">
    <location>
        <begin position="460"/>
        <end position="479"/>
    </location>
</feature>
<keyword evidence="3" id="KW-1133">Transmembrane helix</keyword>
<keyword evidence="3" id="KW-0812">Transmembrane</keyword>
<dbReference type="Gene3D" id="1.25.40.680">
    <property type="entry name" value="Type VII secretion system EssB, C-terminal-like domain"/>
    <property type="match status" value="1"/>
</dbReference>
<protein>
    <submittedName>
        <fullName evidence="4">Type VII secretion protein EssB</fullName>
    </submittedName>
</protein>
<name>A0A372LB97_9BACI</name>
<evidence type="ECO:0000256" key="1">
    <source>
        <dbReference type="ARBA" id="ARBA00010163"/>
    </source>
</evidence>
<dbReference type="Proteomes" id="UP000262939">
    <property type="component" value="Unassembled WGS sequence"/>
</dbReference>
<organism evidence="4 5">
    <name type="scientific">Peribacillus glennii</name>
    <dbReference type="NCBI Taxonomy" id="2303991"/>
    <lineage>
        <taxon>Bacteria</taxon>
        <taxon>Bacillati</taxon>
        <taxon>Bacillota</taxon>
        <taxon>Bacilli</taxon>
        <taxon>Bacillales</taxon>
        <taxon>Bacillaceae</taxon>
        <taxon>Peribacillus</taxon>
    </lineage>
</organism>
<keyword evidence="3" id="KW-0472">Membrane</keyword>
<comment type="caution">
    <text evidence="4">The sequence shown here is derived from an EMBL/GenBank/DDBJ whole genome shotgun (WGS) entry which is preliminary data.</text>
</comment>
<dbReference type="AlphaFoldDB" id="A0A372LB97"/>
<gene>
    <name evidence="4" type="primary">essB</name>
    <name evidence="4" type="ORF">D0466_12445</name>
</gene>
<proteinExistence type="inferred from homology"/>
<dbReference type="Pfam" id="PF10140">
    <property type="entry name" value="YukC"/>
    <property type="match status" value="1"/>
</dbReference>
<comment type="similarity">
    <text evidence="1">Belongs to the EssB family.</text>
</comment>
<evidence type="ECO:0000256" key="2">
    <source>
        <dbReference type="SAM" id="MobiDB-lite"/>
    </source>
</evidence>
<sequence length="479" mass="55746">MPESQRGTGWKYYRAIANGLAVPYTGPKEYKGMEENKTSYLEIQLEADITKDNGYAFIFQRARIKMQDPLELQLLREMDGTLQREIVVTDDEVKISIHPPASFSAFREIRKKNKLERWIFAHQLIKKIENHTLDRLNLVICPENIVFDASFTPYLLHYGVKESIPPYNKDQERLLQETKATISEIVDGQHSFDQYFQYHQTLKLSNPVQEIFAATSMEQLSEVIQSNIQQLEKQEKNFIHIPMSKWKTGRYAFIGAVVLLLPALIYSLYSLLFLQPKQDAYVNSGQNYMENKYSEVINLLENYDPEDMPYVVQYELAYSYMINEDLDDYQRKNIENELTLQSDSQYLLYWIYVGRGMNEEAIDIARSLEHQDLIVFGLIKRVEEIKADENLSGEEKEQELKKAEDEIAEYRREQDEMKEQLEEQQQDANSTTDGQSTGELIENQDKTTENKSQVPASAKQPKDEPEKDGKAEENAKGTE</sequence>
<evidence type="ECO:0000313" key="5">
    <source>
        <dbReference type="Proteomes" id="UP000262939"/>
    </source>
</evidence>
<feature type="compositionally biased region" description="Polar residues" evidence="2">
    <location>
        <begin position="426"/>
        <end position="438"/>
    </location>
</feature>
<keyword evidence="5" id="KW-1185">Reference proteome</keyword>
<accession>A0A372LB97</accession>
<dbReference type="EMBL" id="QVTD01000007">
    <property type="protein sequence ID" value="RFU63103.1"/>
    <property type="molecule type" value="Genomic_DNA"/>
</dbReference>